<dbReference type="EMBL" id="JANBQB010002094">
    <property type="protein sequence ID" value="KAJ1968575.1"/>
    <property type="molecule type" value="Genomic_DNA"/>
</dbReference>
<dbReference type="PANTHER" id="PTHR12687:SF4">
    <property type="entry name" value="NUCLEOLAR COMPLEX PROTEIN 2 HOMOLOG"/>
    <property type="match status" value="1"/>
</dbReference>
<feature type="compositionally biased region" description="Acidic residues" evidence="4">
    <location>
        <begin position="142"/>
        <end position="151"/>
    </location>
</feature>
<feature type="region of interest" description="Disordered" evidence="4">
    <location>
        <begin position="209"/>
        <end position="264"/>
    </location>
</feature>
<evidence type="ECO:0000256" key="1">
    <source>
        <dbReference type="ARBA" id="ARBA00004123"/>
    </source>
</evidence>
<dbReference type="GO" id="GO:0005654">
    <property type="term" value="C:nucleoplasm"/>
    <property type="evidence" value="ECO:0007669"/>
    <property type="project" value="TreeGrafter"/>
</dbReference>
<dbReference type="GO" id="GO:0030690">
    <property type="term" value="C:Noc1p-Noc2p complex"/>
    <property type="evidence" value="ECO:0007669"/>
    <property type="project" value="TreeGrafter"/>
</dbReference>
<accession>A0A9W8AVP6</accession>
<feature type="compositionally biased region" description="Low complexity" evidence="4">
    <location>
        <begin position="89"/>
        <end position="113"/>
    </location>
</feature>
<comment type="subcellular location">
    <subcellularLocation>
        <location evidence="1">Nucleus</location>
    </subcellularLocation>
</comment>
<feature type="compositionally biased region" description="Acidic residues" evidence="4">
    <location>
        <begin position="122"/>
        <end position="132"/>
    </location>
</feature>
<gene>
    <name evidence="5" type="primary">NOC2_2</name>
    <name evidence="5" type="ORF">H4R34_006253</name>
</gene>
<evidence type="ECO:0000256" key="2">
    <source>
        <dbReference type="ARBA" id="ARBA00005907"/>
    </source>
</evidence>
<feature type="compositionally biased region" description="Basic and acidic residues" evidence="4">
    <location>
        <begin position="156"/>
        <end position="167"/>
    </location>
</feature>
<feature type="region of interest" description="Disordered" evidence="4">
    <location>
        <begin position="19"/>
        <end position="179"/>
    </location>
</feature>
<comment type="similarity">
    <text evidence="2">Belongs to the NOC2 family.</text>
</comment>
<feature type="compositionally biased region" description="Acidic residues" evidence="4">
    <location>
        <begin position="218"/>
        <end position="239"/>
    </location>
</feature>
<evidence type="ECO:0000313" key="5">
    <source>
        <dbReference type="EMBL" id="KAJ1968575.1"/>
    </source>
</evidence>
<organism evidence="5 6">
    <name type="scientific">Dimargaris verticillata</name>
    <dbReference type="NCBI Taxonomy" id="2761393"/>
    <lineage>
        <taxon>Eukaryota</taxon>
        <taxon>Fungi</taxon>
        <taxon>Fungi incertae sedis</taxon>
        <taxon>Zoopagomycota</taxon>
        <taxon>Kickxellomycotina</taxon>
        <taxon>Dimargaritomycetes</taxon>
        <taxon>Dimargaritales</taxon>
        <taxon>Dimargaritaceae</taxon>
        <taxon>Dimargaris</taxon>
    </lineage>
</organism>
<keyword evidence="6" id="KW-1185">Reference proteome</keyword>
<dbReference type="PANTHER" id="PTHR12687">
    <property type="entry name" value="NUCLEOLAR COMPLEX 2 AND RAD4-RELATED"/>
    <property type="match status" value="1"/>
</dbReference>
<dbReference type="Proteomes" id="UP001151582">
    <property type="component" value="Unassembled WGS sequence"/>
</dbReference>
<feature type="non-terminal residue" evidence="5">
    <location>
        <position position="294"/>
    </location>
</feature>
<evidence type="ECO:0000256" key="3">
    <source>
        <dbReference type="ARBA" id="ARBA00023242"/>
    </source>
</evidence>
<dbReference type="AlphaFoldDB" id="A0A9W8AVP6"/>
<protein>
    <submittedName>
        <fullName evidence="5">Nucleolar Complex 2 protein</fullName>
    </submittedName>
</protein>
<sequence length="294" mass="32503">MGKIKKSTKKFMKEGLGKAIEHRRKVQKVKSTREKQKAQVKARTERTLARHQAQDLKDEQNNILKYPRTKSRDLESFALVSGGQKKAGHQAGANSSDSDASSDTAHGSDADATNDFGIELDSNQESDADASDWEAMASDQEPVADEQEDSSTEMAVDDRVTSSDPKTKPMTSSDPVKGELVAHKAVLDRLEADDPEFYAYLQSNDRELLDFDVSASEGSDEDASEEEDDNEEDNSSEDDTPGKTTRRSAGKEQQRPVKSTTLTQDMIAQWSDTLSKDHDLTVTYQMLQAFESVA</sequence>
<proteinExistence type="inferred from homology"/>
<dbReference type="GO" id="GO:0030691">
    <property type="term" value="C:Noc2p-Noc3p complex"/>
    <property type="evidence" value="ECO:0007669"/>
    <property type="project" value="TreeGrafter"/>
</dbReference>
<reference evidence="5" key="1">
    <citation type="submission" date="2022-07" db="EMBL/GenBank/DDBJ databases">
        <title>Phylogenomic reconstructions and comparative analyses of Kickxellomycotina fungi.</title>
        <authorList>
            <person name="Reynolds N.K."/>
            <person name="Stajich J.E."/>
            <person name="Barry K."/>
            <person name="Grigoriev I.V."/>
            <person name="Crous P."/>
            <person name="Smith M.E."/>
        </authorList>
    </citation>
    <scope>NUCLEOTIDE SEQUENCE</scope>
    <source>
        <strain evidence="5">RSA 567</strain>
    </source>
</reference>
<evidence type="ECO:0000256" key="4">
    <source>
        <dbReference type="SAM" id="MobiDB-lite"/>
    </source>
</evidence>
<dbReference type="GO" id="GO:0042273">
    <property type="term" value="P:ribosomal large subunit biogenesis"/>
    <property type="evidence" value="ECO:0007669"/>
    <property type="project" value="TreeGrafter"/>
</dbReference>
<name>A0A9W8AVP6_9FUNG</name>
<dbReference type="InterPro" id="IPR005343">
    <property type="entry name" value="Noc2"/>
</dbReference>
<dbReference type="OrthoDB" id="10266662at2759"/>
<feature type="compositionally biased region" description="Basic and acidic residues" evidence="4">
    <location>
        <begin position="31"/>
        <end position="60"/>
    </location>
</feature>
<feature type="compositionally biased region" description="Basic residues" evidence="4">
    <location>
        <begin position="21"/>
        <end position="30"/>
    </location>
</feature>
<dbReference type="GO" id="GO:0005730">
    <property type="term" value="C:nucleolus"/>
    <property type="evidence" value="ECO:0007669"/>
    <property type="project" value="TreeGrafter"/>
</dbReference>
<keyword evidence="3" id="KW-0539">Nucleus</keyword>
<comment type="caution">
    <text evidence="5">The sequence shown here is derived from an EMBL/GenBank/DDBJ whole genome shotgun (WGS) entry which is preliminary data.</text>
</comment>
<evidence type="ECO:0000313" key="6">
    <source>
        <dbReference type="Proteomes" id="UP001151582"/>
    </source>
</evidence>